<proteinExistence type="predicted"/>
<keyword evidence="1" id="KW-0812">Transmembrane</keyword>
<dbReference type="AlphaFoldDB" id="I3C429"/>
<feature type="transmembrane region" description="Helical" evidence="1">
    <location>
        <begin position="122"/>
        <end position="143"/>
    </location>
</feature>
<protein>
    <submittedName>
        <fullName evidence="2">Uncharacterized protein</fullName>
    </submittedName>
</protein>
<keyword evidence="3" id="KW-1185">Reference proteome</keyword>
<keyword evidence="1" id="KW-1133">Transmembrane helix</keyword>
<dbReference type="HOGENOM" id="CLU_107541_0_0_10"/>
<dbReference type="STRING" id="926559.JoomaDRAFT_1357"/>
<evidence type="ECO:0000313" key="3">
    <source>
        <dbReference type="Proteomes" id="UP000004690"/>
    </source>
</evidence>
<dbReference type="Proteomes" id="UP000004690">
    <property type="component" value="Unassembled WGS sequence"/>
</dbReference>
<organism evidence="2 3">
    <name type="scientific">Galbibacter orientalis DSM 19592</name>
    <dbReference type="NCBI Taxonomy" id="926559"/>
    <lineage>
        <taxon>Bacteria</taxon>
        <taxon>Pseudomonadati</taxon>
        <taxon>Bacteroidota</taxon>
        <taxon>Flavobacteriia</taxon>
        <taxon>Flavobacteriales</taxon>
        <taxon>Flavobacteriaceae</taxon>
        <taxon>Galbibacter</taxon>
    </lineage>
</organism>
<sequence>MKLTQEQIQEIEYALNKRGIDYIDLKYELLDHIATDIEQLMTEDKTISFEEAFNQAFYKWKDALRNSSSLLLGLAYSRPKIVVQACVNILKRGSFMLTLYGGAITLVLYLLIKLGLLHFSEFFFNVVGILQFIIGGGLLLLFFHIKSSSYKTSYSFIYNINVAPFSIYYFIFNYNITMIGYPFEGGFLSLISLFVQVEMLLYPLFAYRVFKNHFKLRERKVFVS</sequence>
<feature type="transmembrane region" description="Helical" evidence="1">
    <location>
        <begin position="186"/>
        <end position="210"/>
    </location>
</feature>
<dbReference type="EMBL" id="JH651379">
    <property type="protein sequence ID" value="EIJ38372.1"/>
    <property type="molecule type" value="Genomic_DNA"/>
</dbReference>
<accession>I3C429</accession>
<feature type="transmembrane region" description="Helical" evidence="1">
    <location>
        <begin position="155"/>
        <end position="174"/>
    </location>
</feature>
<gene>
    <name evidence="2" type="ORF">JoomaDRAFT_1357</name>
</gene>
<name>I3C429_9FLAO</name>
<feature type="transmembrane region" description="Helical" evidence="1">
    <location>
        <begin position="97"/>
        <end position="116"/>
    </location>
</feature>
<dbReference type="eggNOG" id="ENOG50331JR">
    <property type="taxonomic scope" value="Bacteria"/>
</dbReference>
<dbReference type="RefSeq" id="WP_008611541.1">
    <property type="nucleotide sequence ID" value="NZ_JH651379.1"/>
</dbReference>
<reference evidence="2 3" key="1">
    <citation type="submission" date="2012-02" db="EMBL/GenBank/DDBJ databases">
        <title>Improved High-Quality Draft genome of Joostella marina DSM 19592.</title>
        <authorList>
            <consortium name="US DOE Joint Genome Institute (JGI-PGF)"/>
            <person name="Lucas S."/>
            <person name="Copeland A."/>
            <person name="Lapidus A."/>
            <person name="Bruce D."/>
            <person name="Goodwin L."/>
            <person name="Pitluck S."/>
            <person name="Peters L."/>
            <person name="Chertkov O."/>
            <person name="Ovchinnikova G."/>
            <person name="Kyrpides N."/>
            <person name="Mavromatis K."/>
            <person name="Detter J.C."/>
            <person name="Han C."/>
            <person name="Land M."/>
            <person name="Hauser L."/>
            <person name="Markowitz V."/>
            <person name="Cheng J.-F."/>
            <person name="Hugenholtz P."/>
            <person name="Woyke T."/>
            <person name="Wu D."/>
            <person name="Tindall B."/>
            <person name="Brambilla E."/>
            <person name="Klenk H.-P."/>
            <person name="Eisen J.A."/>
        </authorList>
    </citation>
    <scope>NUCLEOTIDE SEQUENCE [LARGE SCALE GENOMIC DNA]</scope>
    <source>
        <strain evidence="2 3">DSM 19592</strain>
    </source>
</reference>
<evidence type="ECO:0000313" key="2">
    <source>
        <dbReference type="EMBL" id="EIJ38372.1"/>
    </source>
</evidence>
<dbReference type="OrthoDB" id="1188278at2"/>
<keyword evidence="1" id="KW-0472">Membrane</keyword>
<evidence type="ECO:0000256" key="1">
    <source>
        <dbReference type="SAM" id="Phobius"/>
    </source>
</evidence>